<dbReference type="PANTHER" id="PTHR21301:SF10">
    <property type="entry name" value="REVERSE TRANSCRIPTASE DOMAIN-CONTAINING PROTEIN"/>
    <property type="match status" value="1"/>
</dbReference>
<organism evidence="2 4">
    <name type="scientific">Didymodactylos carnosus</name>
    <dbReference type="NCBI Taxonomy" id="1234261"/>
    <lineage>
        <taxon>Eukaryota</taxon>
        <taxon>Metazoa</taxon>
        <taxon>Spiralia</taxon>
        <taxon>Gnathifera</taxon>
        <taxon>Rotifera</taxon>
        <taxon>Eurotatoria</taxon>
        <taxon>Bdelloidea</taxon>
        <taxon>Philodinida</taxon>
        <taxon>Philodinidae</taxon>
        <taxon>Didymodactylos</taxon>
    </lineage>
</organism>
<feature type="domain" description="Reverse transcriptase" evidence="1">
    <location>
        <begin position="1"/>
        <end position="85"/>
    </location>
</feature>
<evidence type="ECO:0000313" key="4">
    <source>
        <dbReference type="Proteomes" id="UP000677228"/>
    </source>
</evidence>
<dbReference type="Pfam" id="PF26215">
    <property type="entry name" value="HTH_animal"/>
    <property type="match status" value="1"/>
</dbReference>
<gene>
    <name evidence="2" type="ORF">OVA965_LOCUS41804</name>
    <name evidence="3" type="ORF">TMI583_LOCUS43543</name>
</gene>
<dbReference type="Proteomes" id="UP000682733">
    <property type="component" value="Unassembled WGS sequence"/>
</dbReference>
<dbReference type="InterPro" id="IPR058912">
    <property type="entry name" value="HTH_animal"/>
</dbReference>
<dbReference type="InterPro" id="IPR000477">
    <property type="entry name" value="RT_dom"/>
</dbReference>
<sequence length="391" mass="45835">MGLSLSPLLADIVIQNFINKNWNHNKYPYKYLGRYVDDFILISSLSKSQVGELVDDMNSIDRNKNIKFTFEFEIDHKLPFLDVMIHLDNGILKTSWYRKPMANSQLLDYKSNHNYAIKTNIVNNMTDRVLAANNYTVNHDDINKLEQILLNSHYPNNIKNKIMKRVRLQQHNSGNATSDLQKVDKPRAVVVVPYLNNMTEKLKYTLNKYNVKLYVQHQRNFGSILNKSKFIARNESKLKTVGPSPINCIYGLKCECREIYVGESNDYERRQQEHRDNIDKVNEGQNPTSLNSLLAEHYAIGDKCLIDFNHPVIYDNEENKWRRKRLESVYTLANRGYNNKLKMADQWAPLIDKWVEKDSGGVFDYQLNKLDQMNDPKSHNLRPRNQINYRA</sequence>
<dbReference type="PROSITE" id="PS50878">
    <property type="entry name" value="RT_POL"/>
    <property type="match status" value="1"/>
</dbReference>
<dbReference type="EMBL" id="CAJNOK010049360">
    <property type="protein sequence ID" value="CAF1595654.1"/>
    <property type="molecule type" value="Genomic_DNA"/>
</dbReference>
<comment type="caution">
    <text evidence="2">The sequence shown here is derived from an EMBL/GenBank/DDBJ whole genome shotgun (WGS) entry which is preliminary data.</text>
</comment>
<dbReference type="EMBL" id="CAJOBA010072958">
    <property type="protein sequence ID" value="CAF4401867.1"/>
    <property type="molecule type" value="Genomic_DNA"/>
</dbReference>
<evidence type="ECO:0000313" key="2">
    <source>
        <dbReference type="EMBL" id="CAF1595654.1"/>
    </source>
</evidence>
<evidence type="ECO:0000259" key="1">
    <source>
        <dbReference type="PROSITE" id="PS50878"/>
    </source>
</evidence>
<name>A0A8S2FZU0_9BILA</name>
<proteinExistence type="predicted"/>
<reference evidence="2" key="1">
    <citation type="submission" date="2021-02" db="EMBL/GenBank/DDBJ databases">
        <authorList>
            <person name="Nowell W R."/>
        </authorList>
    </citation>
    <scope>NUCLEOTIDE SEQUENCE</scope>
</reference>
<protein>
    <recommendedName>
        <fullName evidence="1">Reverse transcriptase domain-containing protein</fullName>
    </recommendedName>
</protein>
<dbReference type="AlphaFoldDB" id="A0A8S2FZU0"/>
<evidence type="ECO:0000313" key="3">
    <source>
        <dbReference type="EMBL" id="CAF4401867.1"/>
    </source>
</evidence>
<dbReference type="PANTHER" id="PTHR21301">
    <property type="entry name" value="REVERSE TRANSCRIPTASE"/>
    <property type="match status" value="1"/>
</dbReference>
<dbReference type="Proteomes" id="UP000677228">
    <property type="component" value="Unassembled WGS sequence"/>
</dbReference>
<accession>A0A8S2FZU0</accession>